<evidence type="ECO:0000259" key="10">
    <source>
        <dbReference type="PROSITE" id="PS51733"/>
    </source>
</evidence>
<dbReference type="STRING" id="1177982.SAMN04489711_115121"/>
<feature type="binding site" evidence="5 8">
    <location>
        <begin position="178"/>
        <end position="180"/>
    </location>
    <ligand>
        <name>substrate</name>
    </ligand>
</feature>
<keyword evidence="12" id="KW-1185">Reference proteome</keyword>
<comment type="similarity">
    <text evidence="5 6">Belongs to the LipB family.</text>
</comment>
<dbReference type="EMBL" id="FONX01000015">
    <property type="protein sequence ID" value="SFF18011.1"/>
    <property type="molecule type" value="Genomic_DNA"/>
</dbReference>
<keyword evidence="2 5" id="KW-0808">Transferase</keyword>
<keyword evidence="3 5" id="KW-0012">Acyltransferase</keyword>
<dbReference type="InterPro" id="IPR000544">
    <property type="entry name" value="Octanoyltransferase"/>
</dbReference>
<evidence type="ECO:0000256" key="6">
    <source>
        <dbReference type="PIRNR" id="PIRNR016262"/>
    </source>
</evidence>
<feature type="binding site" evidence="5 8">
    <location>
        <begin position="165"/>
        <end position="167"/>
    </location>
    <ligand>
        <name>substrate</name>
    </ligand>
</feature>
<dbReference type="PIRSF" id="PIRSF016262">
    <property type="entry name" value="LPLase"/>
    <property type="match status" value="1"/>
</dbReference>
<dbReference type="InterPro" id="IPR020605">
    <property type="entry name" value="Octanoyltransferase_CS"/>
</dbReference>
<evidence type="ECO:0000256" key="9">
    <source>
        <dbReference type="PIRSR" id="PIRSR016262-3"/>
    </source>
</evidence>
<evidence type="ECO:0000256" key="2">
    <source>
        <dbReference type="ARBA" id="ARBA00022679"/>
    </source>
</evidence>
<dbReference type="Proteomes" id="UP000199119">
    <property type="component" value="Unassembled WGS sequence"/>
</dbReference>
<dbReference type="PROSITE" id="PS51733">
    <property type="entry name" value="BPL_LPL_CATALYTIC"/>
    <property type="match status" value="1"/>
</dbReference>
<name>A0A1I2GN23_9BURK</name>
<sequence length="232" mass="24841">MPMELRRLGRVDYHATLEAMQRFTEERDGSTPDTLWICEHPALYTQGLAGKSGHVLAPADIPVVATNRGGQVTFHGPGQVVAYPLIDLRRAGYFVKEYVYRIEEAVIRTLAHFGVTGHRVAGAPGIYVRLDDPASHALLPQRPQHAGAPGAAAGPDFTGLGKIAALGIKVTRHCTYHGVALNVDMDLEPFSRINPCGYAGLATVDLSTIGVQTTWDEAAAVLAGQLATRLAP</sequence>
<evidence type="ECO:0000313" key="11">
    <source>
        <dbReference type="EMBL" id="SFF18011.1"/>
    </source>
</evidence>
<proteinExistence type="inferred from homology"/>
<comment type="function">
    <text evidence="4 5 6">Catalyzes the transfer of endogenously produced octanoic acid from octanoyl-acyl-carrier-protein onto the lipoyl domains of lipoate-dependent enzymes. Lipoyl-ACP can also act as a substrate although octanoyl-ACP is likely to be the physiological substrate.</text>
</comment>
<dbReference type="HAMAP" id="MF_00013">
    <property type="entry name" value="LipB"/>
    <property type="match status" value="1"/>
</dbReference>
<evidence type="ECO:0000256" key="7">
    <source>
        <dbReference type="PIRSR" id="PIRSR016262-1"/>
    </source>
</evidence>
<reference evidence="12" key="1">
    <citation type="submission" date="2016-10" db="EMBL/GenBank/DDBJ databases">
        <authorList>
            <person name="Varghese N."/>
            <person name="Submissions S."/>
        </authorList>
    </citation>
    <scope>NUCLEOTIDE SEQUENCE [LARGE SCALE GENOMIC DNA]</scope>
    <source>
        <strain evidence="12">DSM 27981</strain>
    </source>
</reference>
<organism evidence="11 12">
    <name type="scientific">Paracidovorax wautersii</name>
    <dbReference type="NCBI Taxonomy" id="1177982"/>
    <lineage>
        <taxon>Bacteria</taxon>
        <taxon>Pseudomonadati</taxon>
        <taxon>Pseudomonadota</taxon>
        <taxon>Betaproteobacteria</taxon>
        <taxon>Burkholderiales</taxon>
        <taxon>Comamonadaceae</taxon>
        <taxon>Paracidovorax</taxon>
    </lineage>
</organism>
<dbReference type="EC" id="2.3.1.181" evidence="5 6"/>
<comment type="miscellaneous">
    <text evidence="5">In the reaction, the free carboxyl group of octanoic acid is attached via an amide linkage to the epsilon-amino group of a specific lysine residue of lipoyl domains of lipoate-dependent enzymes.</text>
</comment>
<accession>A0A1I2GN23</accession>
<dbReference type="InterPro" id="IPR045864">
    <property type="entry name" value="aa-tRNA-synth_II/BPL/LPL"/>
</dbReference>
<dbReference type="NCBIfam" id="TIGR00214">
    <property type="entry name" value="lipB"/>
    <property type="match status" value="1"/>
</dbReference>
<dbReference type="PANTHER" id="PTHR10993">
    <property type="entry name" value="OCTANOYLTRANSFERASE"/>
    <property type="match status" value="1"/>
</dbReference>
<dbReference type="PANTHER" id="PTHR10993:SF7">
    <property type="entry name" value="LIPOYLTRANSFERASE 2, MITOCHONDRIAL-RELATED"/>
    <property type="match status" value="1"/>
</dbReference>
<dbReference type="InterPro" id="IPR004143">
    <property type="entry name" value="BPL_LPL_catalytic"/>
</dbReference>
<dbReference type="UniPathway" id="UPA00538">
    <property type="reaction ID" value="UER00592"/>
</dbReference>
<feature type="active site" description="Acyl-thioester intermediate" evidence="5 7">
    <location>
        <position position="196"/>
    </location>
</feature>
<dbReference type="PROSITE" id="PS01313">
    <property type="entry name" value="LIPB"/>
    <property type="match status" value="1"/>
</dbReference>
<feature type="binding site" evidence="5 8">
    <location>
        <begin position="68"/>
        <end position="75"/>
    </location>
    <ligand>
        <name>substrate</name>
    </ligand>
</feature>
<dbReference type="SUPFAM" id="SSF55681">
    <property type="entry name" value="Class II aaRS and biotin synthetases"/>
    <property type="match status" value="1"/>
</dbReference>
<evidence type="ECO:0000256" key="5">
    <source>
        <dbReference type="HAMAP-Rule" id="MF_00013"/>
    </source>
</evidence>
<dbReference type="GO" id="GO:0005737">
    <property type="term" value="C:cytoplasm"/>
    <property type="evidence" value="ECO:0007669"/>
    <property type="project" value="UniProtKB-SubCell"/>
</dbReference>
<keyword evidence="5" id="KW-0963">Cytoplasm</keyword>
<comment type="subcellular location">
    <subcellularLocation>
        <location evidence="5">Cytoplasm</location>
    </subcellularLocation>
</comment>
<dbReference type="GO" id="GO:0009249">
    <property type="term" value="P:protein lipoylation"/>
    <property type="evidence" value="ECO:0007669"/>
    <property type="project" value="InterPro"/>
</dbReference>
<dbReference type="Pfam" id="PF21948">
    <property type="entry name" value="LplA-B_cat"/>
    <property type="match status" value="1"/>
</dbReference>
<gene>
    <name evidence="5" type="primary">lipB</name>
    <name evidence="11" type="ORF">SAMN04489711_115121</name>
</gene>
<evidence type="ECO:0000256" key="1">
    <source>
        <dbReference type="ARBA" id="ARBA00004821"/>
    </source>
</evidence>
<comment type="pathway">
    <text evidence="1 5 6">Protein modification; protein lipoylation via endogenous pathway; protein N(6)-(lipoyl)lysine from octanoyl-[acyl-carrier-protein]: step 1/2.</text>
</comment>
<dbReference type="CDD" id="cd16444">
    <property type="entry name" value="LipB"/>
    <property type="match status" value="1"/>
</dbReference>
<dbReference type="Gene3D" id="3.30.930.10">
    <property type="entry name" value="Bira Bifunctional Protein, Domain 2"/>
    <property type="match status" value="1"/>
</dbReference>
<feature type="domain" description="BPL/LPL catalytic" evidence="10">
    <location>
        <begin position="29"/>
        <end position="232"/>
    </location>
</feature>
<dbReference type="AlphaFoldDB" id="A0A1I2GN23"/>
<protein>
    <recommendedName>
        <fullName evidence="5 6">Octanoyltransferase</fullName>
        <ecNumber evidence="5 6">2.3.1.181</ecNumber>
    </recommendedName>
    <alternativeName>
        <fullName evidence="5">Lipoate-protein ligase B</fullName>
    </alternativeName>
    <alternativeName>
        <fullName evidence="5">Lipoyl/octanoyl transferase</fullName>
    </alternativeName>
    <alternativeName>
        <fullName evidence="5">Octanoyl-[acyl-carrier-protein]-protein N-octanoyltransferase</fullName>
    </alternativeName>
</protein>
<evidence type="ECO:0000256" key="3">
    <source>
        <dbReference type="ARBA" id="ARBA00023315"/>
    </source>
</evidence>
<dbReference type="GO" id="GO:0033819">
    <property type="term" value="F:lipoyl(octanoyl) transferase activity"/>
    <property type="evidence" value="ECO:0007669"/>
    <property type="project" value="UniProtKB-EC"/>
</dbReference>
<feature type="site" description="Lowers pKa of active site Cys" evidence="5 9">
    <location>
        <position position="162"/>
    </location>
</feature>
<evidence type="ECO:0000313" key="12">
    <source>
        <dbReference type="Proteomes" id="UP000199119"/>
    </source>
</evidence>
<evidence type="ECO:0000256" key="4">
    <source>
        <dbReference type="ARBA" id="ARBA00024732"/>
    </source>
</evidence>
<evidence type="ECO:0000256" key="8">
    <source>
        <dbReference type="PIRSR" id="PIRSR016262-2"/>
    </source>
</evidence>
<comment type="catalytic activity">
    <reaction evidence="5 6">
        <text>octanoyl-[ACP] + L-lysyl-[protein] = N(6)-octanoyl-L-lysyl-[protein] + holo-[ACP] + H(+)</text>
        <dbReference type="Rhea" id="RHEA:17665"/>
        <dbReference type="Rhea" id="RHEA-COMP:9636"/>
        <dbReference type="Rhea" id="RHEA-COMP:9685"/>
        <dbReference type="Rhea" id="RHEA-COMP:9752"/>
        <dbReference type="Rhea" id="RHEA-COMP:9928"/>
        <dbReference type="ChEBI" id="CHEBI:15378"/>
        <dbReference type="ChEBI" id="CHEBI:29969"/>
        <dbReference type="ChEBI" id="CHEBI:64479"/>
        <dbReference type="ChEBI" id="CHEBI:78463"/>
        <dbReference type="ChEBI" id="CHEBI:78809"/>
        <dbReference type="EC" id="2.3.1.181"/>
    </reaction>
</comment>